<dbReference type="AlphaFoldDB" id="A0A1E1M5E5"/>
<feature type="region of interest" description="Disordered" evidence="1">
    <location>
        <begin position="1"/>
        <end position="30"/>
    </location>
</feature>
<name>A0A1E1M5E5_RHYSE</name>
<gene>
    <name evidence="2" type="ORF">RSE6_04486</name>
</gene>
<dbReference type="Proteomes" id="UP000177625">
    <property type="component" value="Unassembled WGS sequence"/>
</dbReference>
<keyword evidence="3" id="KW-1185">Reference proteome</keyword>
<sequence>MGKKQPNARNSSARSAGDKQNAPLKDNPASIPTIFIRSRPKLIMYLTIPLEIRFKIFSMIASRSHTITIAPDVCIASTDDSPVSEPAMPNPKQKSSNGEDEFHEAPPVHPMFRDYDPAVNDVQDCVPVGWEEECS</sequence>
<evidence type="ECO:0000313" key="2">
    <source>
        <dbReference type="EMBL" id="CZT44333.1"/>
    </source>
</evidence>
<protein>
    <submittedName>
        <fullName evidence="2">Uncharacterized protein</fullName>
    </submittedName>
</protein>
<accession>A0A1E1M5E5</accession>
<evidence type="ECO:0000313" key="3">
    <source>
        <dbReference type="Proteomes" id="UP000177625"/>
    </source>
</evidence>
<reference evidence="3" key="1">
    <citation type="submission" date="2016-03" db="EMBL/GenBank/DDBJ databases">
        <authorList>
            <person name="Guldener U."/>
        </authorList>
    </citation>
    <scope>NUCLEOTIDE SEQUENCE [LARGE SCALE GENOMIC DNA]</scope>
</reference>
<organism evidence="2 3">
    <name type="scientific">Rhynchosporium secalis</name>
    <name type="common">Barley scald fungus</name>
    <dbReference type="NCBI Taxonomy" id="38038"/>
    <lineage>
        <taxon>Eukaryota</taxon>
        <taxon>Fungi</taxon>
        <taxon>Dikarya</taxon>
        <taxon>Ascomycota</taxon>
        <taxon>Pezizomycotina</taxon>
        <taxon>Leotiomycetes</taxon>
        <taxon>Helotiales</taxon>
        <taxon>Ploettnerulaceae</taxon>
        <taxon>Rhynchosporium</taxon>
    </lineage>
</organism>
<proteinExistence type="predicted"/>
<dbReference type="EMBL" id="FJVC01000166">
    <property type="protein sequence ID" value="CZT44333.1"/>
    <property type="molecule type" value="Genomic_DNA"/>
</dbReference>
<feature type="region of interest" description="Disordered" evidence="1">
    <location>
        <begin position="79"/>
        <end position="114"/>
    </location>
</feature>
<evidence type="ECO:0000256" key="1">
    <source>
        <dbReference type="SAM" id="MobiDB-lite"/>
    </source>
</evidence>
<feature type="compositionally biased region" description="Basic and acidic residues" evidence="1">
    <location>
        <begin position="103"/>
        <end position="114"/>
    </location>
</feature>